<dbReference type="AlphaFoldDB" id="A0A1B6I435"/>
<proteinExistence type="predicted"/>
<feature type="domain" description="PiggyBac transposable element-derived protein" evidence="1">
    <location>
        <begin position="7"/>
        <end position="107"/>
    </location>
</feature>
<name>A0A1B6I435_9HEMI</name>
<dbReference type="EMBL" id="GECU01026010">
    <property type="protein sequence ID" value="JAS81696.1"/>
    <property type="molecule type" value="Transcribed_RNA"/>
</dbReference>
<dbReference type="PANTHER" id="PTHR46599:SF3">
    <property type="entry name" value="PIGGYBAC TRANSPOSABLE ELEMENT-DERIVED PROTEIN 4"/>
    <property type="match status" value="1"/>
</dbReference>
<dbReference type="InterPro" id="IPR029526">
    <property type="entry name" value="PGBD"/>
</dbReference>
<evidence type="ECO:0000259" key="1">
    <source>
        <dbReference type="Pfam" id="PF13843"/>
    </source>
</evidence>
<sequence length="215" mass="24797">PACIANAKLNKGDVVGKQSNSNVVVIKWKDKREVMMITTQHTDECIEIPQRRGIKIKPRCVVDYNKAKSFIDLSDQMASYSRPLQHCVKWYKKVLFELLLNTAVVNSLLLYNIVNEKKMQITQFRQEIADSLIETKEGEEDEPQAARTPKHKLIEIQGPKRSVRRRCGNCYKTLSKSYGREHAQKQCKRVTTKCVMCNVFICLNCFNATHKSPFM</sequence>
<reference evidence="2" key="1">
    <citation type="submission" date="2015-11" db="EMBL/GenBank/DDBJ databases">
        <title>De novo transcriptome assembly of four potential Pierce s Disease insect vectors from Arizona vineyards.</title>
        <authorList>
            <person name="Tassone E.E."/>
        </authorList>
    </citation>
    <scope>NUCLEOTIDE SEQUENCE</scope>
</reference>
<gene>
    <name evidence="2" type="ORF">g.37579</name>
</gene>
<feature type="non-terminal residue" evidence="2">
    <location>
        <position position="1"/>
    </location>
</feature>
<dbReference type="PANTHER" id="PTHR46599">
    <property type="entry name" value="PIGGYBAC TRANSPOSABLE ELEMENT-DERIVED PROTEIN 4"/>
    <property type="match status" value="1"/>
</dbReference>
<protein>
    <recommendedName>
        <fullName evidence="1">PiggyBac transposable element-derived protein domain-containing protein</fullName>
    </recommendedName>
</protein>
<organism evidence="2">
    <name type="scientific">Homalodisca liturata</name>
    <dbReference type="NCBI Taxonomy" id="320908"/>
    <lineage>
        <taxon>Eukaryota</taxon>
        <taxon>Metazoa</taxon>
        <taxon>Ecdysozoa</taxon>
        <taxon>Arthropoda</taxon>
        <taxon>Hexapoda</taxon>
        <taxon>Insecta</taxon>
        <taxon>Pterygota</taxon>
        <taxon>Neoptera</taxon>
        <taxon>Paraneoptera</taxon>
        <taxon>Hemiptera</taxon>
        <taxon>Auchenorrhyncha</taxon>
        <taxon>Membracoidea</taxon>
        <taxon>Cicadellidae</taxon>
        <taxon>Cicadellinae</taxon>
        <taxon>Proconiini</taxon>
        <taxon>Homalodisca</taxon>
    </lineage>
</organism>
<dbReference type="Pfam" id="PF13843">
    <property type="entry name" value="DDE_Tnp_1_7"/>
    <property type="match status" value="1"/>
</dbReference>
<accession>A0A1B6I435</accession>
<evidence type="ECO:0000313" key="2">
    <source>
        <dbReference type="EMBL" id="JAS81696.1"/>
    </source>
</evidence>